<organism evidence="3 4">
    <name type="scientific">Gloeothece verrucosa (strain PCC 7822)</name>
    <name type="common">Cyanothece sp. (strain PCC 7822)</name>
    <dbReference type="NCBI Taxonomy" id="497965"/>
    <lineage>
        <taxon>Bacteria</taxon>
        <taxon>Bacillati</taxon>
        <taxon>Cyanobacteriota</taxon>
        <taxon>Cyanophyceae</taxon>
        <taxon>Oscillatoriophycideae</taxon>
        <taxon>Chroococcales</taxon>
        <taxon>Aphanothecaceae</taxon>
        <taxon>Gloeothece</taxon>
        <taxon>Gloeothece verrucosa</taxon>
    </lineage>
</organism>
<dbReference type="CAZy" id="GH15">
    <property type="family name" value="Glycoside Hydrolase Family 15"/>
</dbReference>
<dbReference type="InterPro" id="IPR011613">
    <property type="entry name" value="GH15-like"/>
</dbReference>
<dbReference type="InterPro" id="IPR012341">
    <property type="entry name" value="6hp_glycosidase-like_sf"/>
</dbReference>
<dbReference type="GO" id="GO:0004339">
    <property type="term" value="F:glucan 1,4-alpha-glucosidase activity"/>
    <property type="evidence" value="ECO:0007669"/>
    <property type="project" value="UniProtKB-EC"/>
</dbReference>
<dbReference type="InterPro" id="IPR014718">
    <property type="entry name" value="GH-type_carb-bd"/>
</dbReference>
<dbReference type="NCBIfam" id="TIGR01535">
    <property type="entry name" value="glucan_glucosid"/>
    <property type="match status" value="1"/>
</dbReference>
<dbReference type="InterPro" id="IPR015220">
    <property type="entry name" value="Glucodextranase_N"/>
</dbReference>
<dbReference type="EMBL" id="CP002199">
    <property type="protein sequence ID" value="ADN17505.1"/>
    <property type="molecule type" value="Genomic_DNA"/>
</dbReference>
<evidence type="ECO:0000259" key="2">
    <source>
        <dbReference type="Pfam" id="PF09137"/>
    </source>
</evidence>
<protein>
    <submittedName>
        <fullName evidence="3">Glucan 1,4-alpha-glucosidase</fullName>
        <ecNumber evidence="3">3.2.1.3</ecNumber>
    </submittedName>
</protein>
<keyword evidence="3" id="KW-0614">Plasmid</keyword>
<dbReference type="GO" id="GO:0016757">
    <property type="term" value="F:glycosyltransferase activity"/>
    <property type="evidence" value="ECO:0007669"/>
    <property type="project" value="UniProtKB-ARBA"/>
</dbReference>
<dbReference type="InterPro" id="IPR011013">
    <property type="entry name" value="Gal_mutarotase_sf_dom"/>
</dbReference>
<proteinExistence type="predicted"/>
<keyword evidence="4" id="KW-1185">Reference proteome</keyword>
<gene>
    <name evidence="3" type="ordered locus">Cyan7822_5640</name>
</gene>
<dbReference type="InterPro" id="IPR008928">
    <property type="entry name" value="6-hairpin_glycosidase_sf"/>
</dbReference>
<name>E0UKM5_GLOV7</name>
<dbReference type="HOGENOM" id="CLU_010471_0_0_3"/>
<evidence type="ECO:0000259" key="1">
    <source>
        <dbReference type="Pfam" id="PF00723"/>
    </source>
</evidence>
<evidence type="ECO:0000313" key="4">
    <source>
        <dbReference type="Proteomes" id="UP000008206"/>
    </source>
</evidence>
<dbReference type="RefSeq" id="WP_013334255.1">
    <property type="nucleotide sequence ID" value="NC_014533.1"/>
</dbReference>
<accession>E0UKM5</accession>
<keyword evidence="3" id="KW-0326">Glycosidase</keyword>
<dbReference type="PANTHER" id="PTHR31616">
    <property type="entry name" value="TREHALASE"/>
    <property type="match status" value="1"/>
</dbReference>
<dbReference type="CDD" id="cd07430">
    <property type="entry name" value="GH15_N"/>
    <property type="match status" value="1"/>
</dbReference>
<dbReference type="PANTHER" id="PTHR31616:SF0">
    <property type="entry name" value="GLUCAN 1,4-ALPHA-GLUCOSIDASE"/>
    <property type="match status" value="1"/>
</dbReference>
<dbReference type="AlphaFoldDB" id="E0UKM5"/>
<dbReference type="GO" id="GO:0030246">
    <property type="term" value="F:carbohydrate binding"/>
    <property type="evidence" value="ECO:0007669"/>
    <property type="project" value="InterPro"/>
</dbReference>
<dbReference type="SUPFAM" id="SSF74650">
    <property type="entry name" value="Galactose mutarotase-like"/>
    <property type="match status" value="1"/>
</dbReference>
<dbReference type="EC" id="3.2.1.3" evidence="3"/>
<dbReference type="Pfam" id="PF09137">
    <property type="entry name" value="Glucodextran_N"/>
    <property type="match status" value="1"/>
</dbReference>
<evidence type="ECO:0000313" key="3">
    <source>
        <dbReference type="EMBL" id="ADN17505.1"/>
    </source>
</evidence>
<dbReference type="Gene3D" id="1.50.10.10">
    <property type="match status" value="1"/>
</dbReference>
<dbReference type="Gene3D" id="2.70.98.10">
    <property type="match status" value="1"/>
</dbReference>
<dbReference type="Pfam" id="PF00723">
    <property type="entry name" value="Glyco_hydro_15"/>
    <property type="match status" value="1"/>
</dbReference>
<dbReference type="Proteomes" id="UP000008206">
    <property type="component" value="Plasmid Cy782201"/>
</dbReference>
<sequence>MSIFHNQDNFMNVKRWLWVNLITLCCVLSLGTNVAWAVGGGQAPGAPGVPSVWSYAGKQGIGTSYENYVNNIYQDNVATGVVSKVWFTLAQGIITETAYGEIDLAQINDLQFLVTGNGFFDQEKVDTNSKVDYLDKDSSGRPLSPAYRVVNTGKNGKYTIEKHIFTDPNRQTLFTRVIFTANEDNITPYILINPHMNNTGSNDVAFVRADSLNAREQEKVYLSLKSSEPFVKTSAGYVGRTDGYQDLQQNGVMDWTYDYTDQNAPGNVAMMAQLPTFKAGETRTFDIVVGFGNSYNTATAEADGSLQEGYASVLAKYNGTGNAVGWEDYISSLSNLAAMVPNTGDNGKELYASAFTLKTMEDKANAGALIASLSVPWGNTVNADIFATGYRAVWPRDFYQVAMALLALGDKQTPLVAFRYLPKVQVKPAANGQPGTLGNSGTTGWFLQKTHVDGTLEWLGVQLDQTAMPIMLGWKLWKAGILSDRQISDAYHATLKPAAEFLSNGGPINIRTPNQQNIRQITPPITHQERWEEQYGYSPSTTAAVITGLVVAADIAQNAANDPGAANYYLQKADEFQNNVDKSMFTTNGLTTPCNNPGQYFLRIDQDGNPNNNGQIDASNGKTPIGEVKVLDGGFLELVRFGVKPANDSHISSTICQFDGISDNSPEQDLNIKYNFTFDGKEYPGFRRYGHDGYGEITTDGSNYLGVLPNQRGRVWPIFTGERGHYELELAKATNGGSISDQQVAQLRDIYVRAIEYFANDSFMIPEQVWDGVGSNDTYHYIVGEGTNSATPLAWSHAEYIKLVKSLTDKNIWDSYSIVRERY</sequence>
<dbReference type="SUPFAM" id="SSF48208">
    <property type="entry name" value="Six-hairpin glycosidases"/>
    <property type="match status" value="1"/>
</dbReference>
<reference evidence="4" key="1">
    <citation type="journal article" date="2011" name="MBio">
        <title>Novel metabolic attributes of the genus Cyanothece, comprising a group of unicellular nitrogen-fixing Cyanobacteria.</title>
        <authorList>
            <person name="Bandyopadhyay A."/>
            <person name="Elvitigala T."/>
            <person name="Welsh E."/>
            <person name="Stockel J."/>
            <person name="Liberton M."/>
            <person name="Min H."/>
            <person name="Sherman L.A."/>
            <person name="Pakrasi H.B."/>
        </authorList>
    </citation>
    <scope>NUCLEOTIDE SEQUENCE [LARGE SCALE GENOMIC DNA]</scope>
    <source>
        <strain evidence="4">PCC 7822</strain>
        <plasmid evidence="4">Cy782201</plasmid>
    </source>
</reference>
<feature type="domain" description="Glucodextranase N-terminal" evidence="2">
    <location>
        <begin position="43"/>
        <end position="330"/>
    </location>
</feature>
<dbReference type="KEGG" id="cyj:Cyan7822_5640"/>
<dbReference type="InterPro" id="IPR006425">
    <property type="entry name" value="Glucoamylase_bac"/>
</dbReference>
<dbReference type="GO" id="GO:0005975">
    <property type="term" value="P:carbohydrate metabolic process"/>
    <property type="evidence" value="ECO:0007669"/>
    <property type="project" value="InterPro"/>
</dbReference>
<geneLocation type="plasmid" evidence="3 4">
    <name>Cy782201</name>
</geneLocation>
<feature type="domain" description="GH15-like" evidence="1">
    <location>
        <begin position="349"/>
        <end position="804"/>
    </location>
</feature>
<keyword evidence="3" id="KW-0378">Hydrolase</keyword>